<organism evidence="1 2">
    <name type="scientific">Phytophthora ramorum</name>
    <name type="common">Sudden oak death agent</name>
    <dbReference type="NCBI Taxonomy" id="164328"/>
    <lineage>
        <taxon>Eukaryota</taxon>
        <taxon>Sar</taxon>
        <taxon>Stramenopiles</taxon>
        <taxon>Oomycota</taxon>
        <taxon>Peronosporomycetes</taxon>
        <taxon>Peronosporales</taxon>
        <taxon>Peronosporaceae</taxon>
        <taxon>Phytophthora</taxon>
    </lineage>
</organism>
<dbReference type="SUPFAM" id="SSF52283">
    <property type="entry name" value="Formate/glycerate dehydrogenase catalytic domain-like"/>
    <property type="match status" value="1"/>
</dbReference>
<proteinExistence type="predicted"/>
<dbReference type="VEuPathDB" id="FungiDB:KRP23_3296"/>
<dbReference type="EMBL" id="DS566015">
    <property type="status" value="NOT_ANNOTATED_CDS"/>
    <property type="molecule type" value="Genomic_DNA"/>
</dbReference>
<dbReference type="Gene3D" id="3.40.50.720">
    <property type="entry name" value="NAD(P)-binding Rossmann-like Domain"/>
    <property type="match status" value="1"/>
</dbReference>
<dbReference type="eggNOG" id="KOG0068">
    <property type="taxonomic scope" value="Eukaryota"/>
</dbReference>
<dbReference type="InParanoid" id="H3GJX9"/>
<reference evidence="1" key="2">
    <citation type="submission" date="2015-06" db="UniProtKB">
        <authorList>
            <consortium name="EnsemblProtists"/>
        </authorList>
    </citation>
    <scope>IDENTIFICATION</scope>
    <source>
        <strain evidence="1">Pr102</strain>
    </source>
</reference>
<sequence length="104" mass="11581">MMQRCVASISRGQSLSMARRWLPALAQRDFATAQRKGMRIGFFSAHNYEIGAMKALADHAGIAKDNELVFFSNRLTQQTTQLAENCDGVCIFVNDVADATVLRR</sequence>
<dbReference type="AlphaFoldDB" id="H3GJX9"/>
<protein>
    <submittedName>
        <fullName evidence="1">Uncharacterized protein</fullName>
    </submittedName>
</protein>
<name>H3GJX9_PHYRM</name>
<dbReference type="Proteomes" id="UP000005238">
    <property type="component" value="Unassembled WGS sequence"/>
</dbReference>
<accession>H3GJX9</accession>
<dbReference type="HOGENOM" id="CLU_2257169_0_0_1"/>
<dbReference type="STRING" id="164328.H3GJX9"/>
<reference evidence="2" key="1">
    <citation type="journal article" date="2006" name="Science">
        <title>Phytophthora genome sequences uncover evolutionary origins and mechanisms of pathogenesis.</title>
        <authorList>
            <person name="Tyler B.M."/>
            <person name="Tripathy S."/>
            <person name="Zhang X."/>
            <person name="Dehal P."/>
            <person name="Jiang R.H."/>
            <person name="Aerts A."/>
            <person name="Arredondo F.D."/>
            <person name="Baxter L."/>
            <person name="Bensasson D."/>
            <person name="Beynon J.L."/>
            <person name="Chapman J."/>
            <person name="Damasceno C.M."/>
            <person name="Dorrance A.E."/>
            <person name="Dou D."/>
            <person name="Dickerman A.W."/>
            <person name="Dubchak I.L."/>
            <person name="Garbelotto M."/>
            <person name="Gijzen M."/>
            <person name="Gordon S.G."/>
            <person name="Govers F."/>
            <person name="Grunwald N.J."/>
            <person name="Huang W."/>
            <person name="Ivors K.L."/>
            <person name="Jones R.W."/>
            <person name="Kamoun S."/>
            <person name="Krampis K."/>
            <person name="Lamour K.H."/>
            <person name="Lee M.K."/>
            <person name="McDonald W.H."/>
            <person name="Medina M."/>
            <person name="Meijer H.J."/>
            <person name="Nordberg E.K."/>
            <person name="Maclean D.J."/>
            <person name="Ospina-Giraldo M.D."/>
            <person name="Morris P.F."/>
            <person name="Phuntumart V."/>
            <person name="Putnam N.H."/>
            <person name="Rash S."/>
            <person name="Rose J.K."/>
            <person name="Sakihama Y."/>
            <person name="Salamov A.A."/>
            <person name="Savidor A."/>
            <person name="Scheuring C.F."/>
            <person name="Smith B.M."/>
            <person name="Sobral B.W."/>
            <person name="Terry A."/>
            <person name="Torto-Alalibo T.A."/>
            <person name="Win J."/>
            <person name="Xu Z."/>
            <person name="Zhang H."/>
            <person name="Grigoriev I.V."/>
            <person name="Rokhsar D.S."/>
            <person name="Boore J.L."/>
        </authorList>
    </citation>
    <scope>NUCLEOTIDE SEQUENCE [LARGE SCALE GENOMIC DNA]</scope>
    <source>
        <strain evidence="2">Pr102</strain>
    </source>
</reference>
<evidence type="ECO:0000313" key="2">
    <source>
        <dbReference type="Proteomes" id="UP000005238"/>
    </source>
</evidence>
<dbReference type="EnsemblProtists" id="Phyra76507">
    <property type="protein sequence ID" value="Phyra76507"/>
    <property type="gene ID" value="Phyra76507"/>
</dbReference>
<evidence type="ECO:0000313" key="1">
    <source>
        <dbReference type="EnsemblProtists" id="Phyra76507"/>
    </source>
</evidence>
<keyword evidence="2" id="KW-1185">Reference proteome</keyword>
<dbReference type="VEuPathDB" id="FungiDB:KRP22_3472"/>